<dbReference type="AlphaFoldDB" id="A0A0D0VY67"/>
<gene>
    <name evidence="1" type="ORF">I312_00246</name>
</gene>
<accession>A0A0D0VY67</accession>
<organism evidence="1">
    <name type="scientific">Cryptococcus bacillisporus CA1280</name>
    <dbReference type="NCBI Taxonomy" id="1296109"/>
    <lineage>
        <taxon>Eukaryota</taxon>
        <taxon>Fungi</taxon>
        <taxon>Dikarya</taxon>
        <taxon>Basidiomycota</taxon>
        <taxon>Agaricomycotina</taxon>
        <taxon>Tremellomycetes</taxon>
        <taxon>Tremellales</taxon>
        <taxon>Cryptococcaceae</taxon>
        <taxon>Cryptococcus</taxon>
        <taxon>Cryptococcus gattii species complex</taxon>
    </lineage>
</organism>
<proteinExistence type="predicted"/>
<protein>
    <submittedName>
        <fullName evidence="1">Uncharacterized protein</fullName>
    </submittedName>
</protein>
<sequence length="61" mass="7206">MQPLSTMRQLCRRHRSPLLISSHMCGQAQLLFFHCPSHYIESVGHLHRHILRHPFFPLMSS</sequence>
<evidence type="ECO:0000313" key="1">
    <source>
        <dbReference type="EMBL" id="KIR50310.1"/>
    </source>
</evidence>
<dbReference type="EMBL" id="KN847973">
    <property type="protein sequence ID" value="KIR50310.1"/>
    <property type="molecule type" value="Genomic_DNA"/>
</dbReference>
<dbReference type="HOGENOM" id="CLU_2922558_0_0_1"/>
<name>A0A0D0VY67_CRYGA</name>
<reference evidence="1" key="1">
    <citation type="submission" date="2015-01" db="EMBL/GenBank/DDBJ databases">
        <title>The Genome Sequence of Cryptococcus gattii CA1280.</title>
        <authorList>
            <consortium name="The Broad Institute Genomics Platform"/>
            <person name="Cuomo C."/>
            <person name="Litvintseva A."/>
            <person name="Chen Y."/>
            <person name="Heitman J."/>
            <person name="Sun S."/>
            <person name="Springer D."/>
            <person name="Dromer F."/>
            <person name="Young S."/>
            <person name="Zeng Q."/>
            <person name="Gargeya S."/>
            <person name="Abouelleil A."/>
            <person name="Alvarado L."/>
            <person name="Chapman S.B."/>
            <person name="Gainer-Dewar J."/>
            <person name="Goldberg J."/>
            <person name="Griggs A."/>
            <person name="Gujja S."/>
            <person name="Hansen M."/>
            <person name="Howarth C."/>
            <person name="Imamovic A."/>
            <person name="Larimer J."/>
            <person name="Murphy C."/>
            <person name="Naylor J."/>
            <person name="Pearson M."/>
            <person name="Priest M."/>
            <person name="Roberts A."/>
            <person name="Saif S."/>
            <person name="Shea T."/>
            <person name="Sykes S."/>
            <person name="Wortman J."/>
            <person name="Nusbaum C."/>
            <person name="Birren B."/>
        </authorList>
    </citation>
    <scope>NUCLEOTIDE SEQUENCE [LARGE SCALE GENOMIC DNA]</scope>
    <source>
        <strain evidence="1">CA1280</strain>
    </source>
</reference>